<comment type="caution">
    <text evidence="1">The sequence shown here is derived from an EMBL/GenBank/DDBJ whole genome shotgun (WGS) entry which is preliminary data.</text>
</comment>
<proteinExistence type="predicted"/>
<organism evidence="1 2">
    <name type="scientific">candidate division Kazan bacterium RIFCSPLOWO2_01_FULL_45_19</name>
    <dbReference type="NCBI Taxonomy" id="1798538"/>
    <lineage>
        <taxon>Bacteria</taxon>
        <taxon>Bacteria division Kazan-3B-28</taxon>
    </lineage>
</organism>
<accession>A0A1F4NPG1</accession>
<sequence length="243" mass="27830">MNNFDKVVADVMVYAHPECLMKQYITRIDKTGVDDGELERYLGLLMILSQALKKVKRYEVYFTEFYPDQSGQISSAEALEHHLHAYLEDVDSLKDKVKTFLDVLTKDVRRANNGKEWVVALKHIKGQLYKVFNGIAECRVPHHHTGMRFADADLVDASVFATVSGDSSPFKDRMRPEAVDHFKRKIVESFELAQKRWIGIAASNQVQIDGALDQIFGDIRDLLYQHLRIEPFVDVAEVVTNDK</sequence>
<name>A0A1F4NPG1_UNCK3</name>
<protein>
    <submittedName>
        <fullName evidence="1">Uncharacterized protein</fullName>
    </submittedName>
</protein>
<evidence type="ECO:0000313" key="1">
    <source>
        <dbReference type="EMBL" id="OGB73343.1"/>
    </source>
</evidence>
<dbReference type="Proteomes" id="UP000178085">
    <property type="component" value="Unassembled WGS sequence"/>
</dbReference>
<gene>
    <name evidence="1" type="ORF">A3K51_00480</name>
</gene>
<dbReference type="EMBL" id="METD01000001">
    <property type="protein sequence ID" value="OGB73343.1"/>
    <property type="molecule type" value="Genomic_DNA"/>
</dbReference>
<reference evidence="1 2" key="1">
    <citation type="journal article" date="2016" name="Nat. Commun.">
        <title>Thousands of microbial genomes shed light on interconnected biogeochemical processes in an aquifer system.</title>
        <authorList>
            <person name="Anantharaman K."/>
            <person name="Brown C.T."/>
            <person name="Hug L.A."/>
            <person name="Sharon I."/>
            <person name="Castelle C.J."/>
            <person name="Probst A.J."/>
            <person name="Thomas B.C."/>
            <person name="Singh A."/>
            <person name="Wilkins M.J."/>
            <person name="Karaoz U."/>
            <person name="Brodie E.L."/>
            <person name="Williams K.H."/>
            <person name="Hubbard S.S."/>
            <person name="Banfield J.F."/>
        </authorList>
    </citation>
    <scope>NUCLEOTIDE SEQUENCE [LARGE SCALE GENOMIC DNA]</scope>
</reference>
<dbReference type="AlphaFoldDB" id="A0A1F4NPG1"/>
<evidence type="ECO:0000313" key="2">
    <source>
        <dbReference type="Proteomes" id="UP000178085"/>
    </source>
</evidence>